<gene>
    <name evidence="8" type="ORF">EDE15_2932</name>
</gene>
<name>A0A3R9QBN8_9BACT</name>
<dbReference type="OrthoDB" id="9800680at2"/>
<dbReference type="CDD" id="cd00438">
    <property type="entry name" value="cupin_RmlC"/>
    <property type="match status" value="1"/>
</dbReference>
<evidence type="ECO:0000256" key="3">
    <source>
        <dbReference type="ARBA" id="ARBA00012098"/>
    </source>
</evidence>
<dbReference type="UniPathway" id="UPA00124"/>
<dbReference type="Proteomes" id="UP000269669">
    <property type="component" value="Unassembled WGS sequence"/>
</dbReference>
<keyword evidence="7" id="KW-0413">Isomerase</keyword>
<comment type="similarity">
    <text evidence="7">Belongs to the dTDP-4-dehydrorhamnose 3,5-epimerase family.</text>
</comment>
<comment type="pathway">
    <text evidence="7">Carbohydrate biosynthesis; dTDP-L-rhamnose biosynthesis.</text>
</comment>
<dbReference type="InterPro" id="IPR000888">
    <property type="entry name" value="RmlC-like"/>
</dbReference>
<evidence type="ECO:0000313" key="8">
    <source>
        <dbReference type="EMBL" id="RSL17400.1"/>
    </source>
</evidence>
<evidence type="ECO:0000256" key="5">
    <source>
        <dbReference type="PIRSR" id="PIRSR600888-1"/>
    </source>
</evidence>
<comment type="caution">
    <text evidence="8">The sequence shown here is derived from an EMBL/GenBank/DDBJ whole genome shotgun (WGS) entry which is preliminary data.</text>
</comment>
<comment type="function">
    <text evidence="2 7">Catalyzes the epimerization of the C3' and C5'positions of dTDP-6-deoxy-D-xylo-4-hexulose, forming dTDP-6-deoxy-L-lyxo-4-hexulose.</text>
</comment>
<dbReference type="SUPFAM" id="SSF51182">
    <property type="entry name" value="RmlC-like cupins"/>
    <property type="match status" value="1"/>
</dbReference>
<evidence type="ECO:0000256" key="2">
    <source>
        <dbReference type="ARBA" id="ARBA00001997"/>
    </source>
</evidence>
<evidence type="ECO:0000256" key="4">
    <source>
        <dbReference type="ARBA" id="ARBA00019595"/>
    </source>
</evidence>
<sequence>MPLELDSSHLGGEVVVIKPTVLGDDRGFFMETYRYDNFRDMGLPTEWVQDNHSRSSKGVLRGLHFQWDPPMSKLMRVTRGAAFLVAVDIRKGSPTLGEWFGLEVTADNKKQIYAPYGFARGFCALTDECEVQYKCTGIYNSGAESGIYYKDPEIGIEWPITDVIVSTKDAKAQSLNQWLASSLSDNIVYQSKSEFAGGVK</sequence>
<dbReference type="EMBL" id="RSDW01000001">
    <property type="protein sequence ID" value="RSL17400.1"/>
    <property type="molecule type" value="Genomic_DNA"/>
</dbReference>
<dbReference type="Pfam" id="PF00908">
    <property type="entry name" value="dTDP_sugar_isom"/>
    <property type="match status" value="1"/>
</dbReference>
<dbReference type="GO" id="GO:0000271">
    <property type="term" value="P:polysaccharide biosynthetic process"/>
    <property type="evidence" value="ECO:0007669"/>
    <property type="project" value="TreeGrafter"/>
</dbReference>
<evidence type="ECO:0000256" key="7">
    <source>
        <dbReference type="RuleBase" id="RU364069"/>
    </source>
</evidence>
<evidence type="ECO:0000256" key="1">
    <source>
        <dbReference type="ARBA" id="ARBA00001298"/>
    </source>
</evidence>
<feature type="site" description="Participates in a stacking interaction with the thymidine ring of dTDP-4-oxo-6-deoxyglucose" evidence="6">
    <location>
        <position position="139"/>
    </location>
</feature>
<dbReference type="RefSeq" id="WP_125485892.1">
    <property type="nucleotide sequence ID" value="NZ_RSDW01000001.1"/>
</dbReference>
<feature type="active site" description="Proton acceptor" evidence="5">
    <location>
        <position position="64"/>
    </location>
</feature>
<dbReference type="EC" id="5.1.3.13" evidence="3 7"/>
<dbReference type="InterPro" id="IPR014710">
    <property type="entry name" value="RmlC-like_jellyroll"/>
</dbReference>
<dbReference type="Gene3D" id="2.60.120.10">
    <property type="entry name" value="Jelly Rolls"/>
    <property type="match status" value="1"/>
</dbReference>
<keyword evidence="9" id="KW-1185">Reference proteome</keyword>
<dbReference type="GO" id="GO:0008830">
    <property type="term" value="F:dTDP-4-dehydrorhamnose 3,5-epimerase activity"/>
    <property type="evidence" value="ECO:0007669"/>
    <property type="project" value="UniProtKB-UniRule"/>
</dbReference>
<dbReference type="PANTHER" id="PTHR21047:SF2">
    <property type="entry name" value="THYMIDINE DIPHOSPHO-4-KETO-RHAMNOSE 3,5-EPIMERASE"/>
    <property type="match status" value="1"/>
</dbReference>
<proteinExistence type="inferred from homology"/>
<comment type="subunit">
    <text evidence="7">Homodimer.</text>
</comment>
<evidence type="ECO:0000256" key="6">
    <source>
        <dbReference type="PIRSR" id="PIRSR600888-3"/>
    </source>
</evidence>
<accession>A0A3R9QBN8</accession>
<dbReference type="GO" id="GO:0019305">
    <property type="term" value="P:dTDP-rhamnose biosynthetic process"/>
    <property type="evidence" value="ECO:0007669"/>
    <property type="project" value="UniProtKB-UniRule"/>
</dbReference>
<reference evidence="8 9" key="1">
    <citation type="submission" date="2018-12" db="EMBL/GenBank/DDBJ databases">
        <title>Sequencing of bacterial isolates from soil warming experiment in Harvard Forest, Massachusetts, USA.</title>
        <authorList>
            <person name="Deangelis K."/>
        </authorList>
    </citation>
    <scope>NUCLEOTIDE SEQUENCE [LARGE SCALE GENOMIC DNA]</scope>
    <source>
        <strain evidence="8 9">EB153</strain>
    </source>
</reference>
<dbReference type="NCBIfam" id="TIGR01221">
    <property type="entry name" value="rmlC"/>
    <property type="match status" value="1"/>
</dbReference>
<comment type="catalytic activity">
    <reaction evidence="1 7">
        <text>dTDP-4-dehydro-6-deoxy-alpha-D-glucose = dTDP-4-dehydro-beta-L-rhamnose</text>
        <dbReference type="Rhea" id="RHEA:16969"/>
        <dbReference type="ChEBI" id="CHEBI:57649"/>
        <dbReference type="ChEBI" id="CHEBI:62830"/>
        <dbReference type="EC" id="5.1.3.13"/>
    </reaction>
</comment>
<dbReference type="PANTHER" id="PTHR21047">
    <property type="entry name" value="DTDP-6-DEOXY-D-GLUCOSE-3,5 EPIMERASE"/>
    <property type="match status" value="1"/>
</dbReference>
<protein>
    <recommendedName>
        <fullName evidence="4 7">dTDP-4-dehydrorhamnose 3,5-epimerase</fullName>
        <ecNumber evidence="3 7">5.1.3.13</ecNumber>
    </recommendedName>
    <alternativeName>
        <fullName evidence="7">Thymidine diphospho-4-keto-rhamnose 3,5-epimerase</fullName>
    </alternativeName>
</protein>
<dbReference type="InterPro" id="IPR011051">
    <property type="entry name" value="RmlC_Cupin_sf"/>
</dbReference>
<feature type="active site" description="Proton donor" evidence="5">
    <location>
        <position position="133"/>
    </location>
</feature>
<organism evidence="8 9">
    <name type="scientific">Edaphobacter aggregans</name>
    <dbReference type="NCBI Taxonomy" id="570835"/>
    <lineage>
        <taxon>Bacteria</taxon>
        <taxon>Pseudomonadati</taxon>
        <taxon>Acidobacteriota</taxon>
        <taxon>Terriglobia</taxon>
        <taxon>Terriglobales</taxon>
        <taxon>Acidobacteriaceae</taxon>
        <taxon>Edaphobacter</taxon>
    </lineage>
</organism>
<dbReference type="GO" id="GO:0005829">
    <property type="term" value="C:cytosol"/>
    <property type="evidence" value="ECO:0007669"/>
    <property type="project" value="TreeGrafter"/>
</dbReference>
<evidence type="ECO:0000313" key="9">
    <source>
        <dbReference type="Proteomes" id="UP000269669"/>
    </source>
</evidence>
<dbReference type="AlphaFoldDB" id="A0A3R9QBN8"/>